<evidence type="ECO:0000313" key="11">
    <source>
        <dbReference type="EMBL" id="AQZ36548.1"/>
    </source>
</evidence>
<evidence type="ECO:0000256" key="4">
    <source>
        <dbReference type="ARBA" id="ARBA00022793"/>
    </source>
</evidence>
<evidence type="ECO:0000256" key="5">
    <source>
        <dbReference type="ARBA" id="ARBA00022898"/>
    </source>
</evidence>
<evidence type="ECO:0000256" key="3">
    <source>
        <dbReference type="ARBA" id="ARBA00012421"/>
    </source>
</evidence>
<comment type="similarity">
    <text evidence="2 9">Belongs to the group II decarboxylase family.</text>
</comment>
<dbReference type="PANTHER" id="PTHR43321">
    <property type="entry name" value="GLUTAMATE DECARBOXYLASE"/>
    <property type="match status" value="1"/>
</dbReference>
<evidence type="ECO:0000256" key="9">
    <source>
        <dbReference type="RuleBase" id="RU000382"/>
    </source>
</evidence>
<dbReference type="GO" id="GO:0030170">
    <property type="term" value="F:pyridoxal phosphate binding"/>
    <property type="evidence" value="ECO:0007669"/>
    <property type="project" value="InterPro"/>
</dbReference>
<name>A0A1U9Y677_LEVBR</name>
<accession>A0A1U9Y677</accession>
<evidence type="ECO:0000256" key="2">
    <source>
        <dbReference type="ARBA" id="ARBA00009533"/>
    </source>
</evidence>
<evidence type="ECO:0000256" key="7">
    <source>
        <dbReference type="ARBA" id="ARBA00048868"/>
    </source>
</evidence>
<proteinExistence type="inferred from homology"/>
<dbReference type="InterPro" id="IPR002129">
    <property type="entry name" value="PyrdxlP-dep_de-COase"/>
</dbReference>
<reference evidence="11" key="1">
    <citation type="submission" date="2016-06" db="EMBL/GenBank/DDBJ databases">
        <authorList>
            <person name="Kjaerup R.B."/>
            <person name="Dalgaard T.S."/>
            <person name="Juul-Madsen H.R."/>
        </authorList>
    </citation>
    <scope>NUCLEOTIDE SEQUENCE</scope>
    <source>
        <strain evidence="11">DSM 1269</strain>
    </source>
</reference>
<evidence type="ECO:0000256" key="6">
    <source>
        <dbReference type="ARBA" id="ARBA00023239"/>
    </source>
</evidence>
<evidence type="ECO:0000256" key="8">
    <source>
        <dbReference type="PIRSR" id="PIRSR602129-50"/>
    </source>
</evidence>
<comment type="catalytic activity">
    <reaction evidence="7 10">
        <text>L-glutamate + H(+) = 4-aminobutanoate + CO2</text>
        <dbReference type="Rhea" id="RHEA:17785"/>
        <dbReference type="ChEBI" id="CHEBI:15378"/>
        <dbReference type="ChEBI" id="CHEBI:16526"/>
        <dbReference type="ChEBI" id="CHEBI:29985"/>
        <dbReference type="ChEBI" id="CHEBI:59888"/>
        <dbReference type="EC" id="4.1.1.15"/>
    </reaction>
</comment>
<dbReference type="EMBL" id="KX417371">
    <property type="protein sequence ID" value="AQZ36548.1"/>
    <property type="molecule type" value="Genomic_DNA"/>
</dbReference>
<sequence>MNKNDQETQQMINNVDLEKTFLGSVEAGQSLPTNTLPDDPMAPDVAAQLVEHYRLNEAKANQNLATFCTTQMEPQADELMKNALNTNAIDKSEYPKTAAMENYCVSMIAHLWGIPDNEKIYDDFIGTSTVGSSEGCMLGGLALLHSWKHRAKAAGFDIEDLHSHKPNLVIMSGYQVVWEKFCTYWNVEMRQVPINGDQVSLDMDHVMDYVDENTIGIIGIEGITYTGSVDDIQTLDNLVTEYNKTATMPVRIHVDAAFGGLFAPFVDGFNPWDFRLKNVVSINVSGHKYGMVYPGLGWIVWRHNTADILPAEMRFQVPYLGKTVDSIAINFSHSGAHISAQYYNFIRFGLSGYKTIMQNVRKVSLKLTAALKTYGIFDILVDGSQLPINCWKLADDAPVGWTLYDLESELAKYGWQVPAYPLPKNRDDVTISRIVVRPSMTMTIADDFLDDLKLAIDGLNHTFGVTTTVDQDNKTTVRSLE</sequence>
<dbReference type="GO" id="GO:0005829">
    <property type="term" value="C:cytosol"/>
    <property type="evidence" value="ECO:0007669"/>
    <property type="project" value="TreeGrafter"/>
</dbReference>
<dbReference type="PANTHER" id="PTHR43321:SF3">
    <property type="entry name" value="GLUTAMATE DECARBOXYLASE"/>
    <property type="match status" value="1"/>
</dbReference>
<gene>
    <name evidence="11" type="primary">gad</name>
</gene>
<feature type="modified residue" description="N6-(pyridoxal phosphate)lysine" evidence="8">
    <location>
        <position position="288"/>
    </location>
</feature>
<dbReference type="Gene3D" id="4.10.280.50">
    <property type="match status" value="1"/>
</dbReference>
<dbReference type="Gene3D" id="3.90.1150.160">
    <property type="match status" value="1"/>
</dbReference>
<reference evidence="11" key="2">
    <citation type="journal article" date="2017" name="Anal. Bioanal. Chem.">
        <title>Study on oligomerization of glutamate decarboxylase from Lactobacillus brevis using asymmetrical flow field-flow fractionation (AF4) with light scattering techniques.</title>
        <authorList>
            <person name="Choi J."/>
            <person name="Lee S."/>
            <person name="Linares-Pasten J.A."/>
            <person name="Nilsson L."/>
        </authorList>
    </citation>
    <scope>NUCLEOTIDE SEQUENCE</scope>
    <source>
        <strain evidence="11">DSM 1269</strain>
    </source>
</reference>
<dbReference type="AlphaFoldDB" id="A0A1U9Y677"/>
<dbReference type="InterPro" id="IPR010107">
    <property type="entry name" value="Glutamate_decarboxylase"/>
</dbReference>
<dbReference type="GO" id="GO:0004058">
    <property type="term" value="F:aromatic-L-amino-acid decarboxylase activity"/>
    <property type="evidence" value="ECO:0007669"/>
    <property type="project" value="UniProtKB-ARBA"/>
</dbReference>
<dbReference type="Gene3D" id="3.40.640.10">
    <property type="entry name" value="Type I PLP-dependent aspartate aminotransferase-like (Major domain)"/>
    <property type="match status" value="1"/>
</dbReference>
<dbReference type="SUPFAM" id="SSF53383">
    <property type="entry name" value="PLP-dependent transferases"/>
    <property type="match status" value="1"/>
</dbReference>
<dbReference type="GO" id="GO:0004351">
    <property type="term" value="F:glutamate decarboxylase activity"/>
    <property type="evidence" value="ECO:0007669"/>
    <property type="project" value="UniProtKB-EC"/>
</dbReference>
<organism evidence="11">
    <name type="scientific">Levilactobacillus brevis</name>
    <name type="common">Lactobacillus brevis</name>
    <dbReference type="NCBI Taxonomy" id="1580"/>
    <lineage>
        <taxon>Bacteria</taxon>
        <taxon>Bacillati</taxon>
        <taxon>Bacillota</taxon>
        <taxon>Bacilli</taxon>
        <taxon>Lactobacillales</taxon>
        <taxon>Lactobacillaceae</taxon>
        <taxon>Levilactobacillus</taxon>
    </lineage>
</organism>
<keyword evidence="6 9" id="KW-0456">Lyase</keyword>
<dbReference type="InterPro" id="IPR015421">
    <property type="entry name" value="PyrdxlP-dep_Trfase_major"/>
</dbReference>
<evidence type="ECO:0000256" key="1">
    <source>
        <dbReference type="ARBA" id="ARBA00001933"/>
    </source>
</evidence>
<dbReference type="InterPro" id="IPR015424">
    <property type="entry name" value="PyrdxlP-dep_Trfase"/>
</dbReference>
<dbReference type="NCBIfam" id="TIGR01788">
    <property type="entry name" value="Glu-decarb-GAD"/>
    <property type="match status" value="1"/>
</dbReference>
<dbReference type="BRENDA" id="4.1.1.15">
    <property type="organism ID" value="2851"/>
</dbReference>
<dbReference type="EC" id="4.1.1.15" evidence="3 10"/>
<evidence type="ECO:0000256" key="10">
    <source>
        <dbReference type="RuleBase" id="RU361171"/>
    </source>
</evidence>
<dbReference type="Pfam" id="PF00282">
    <property type="entry name" value="Pyridoxal_deC"/>
    <property type="match status" value="1"/>
</dbReference>
<dbReference type="GO" id="GO:0006538">
    <property type="term" value="P:L-glutamate catabolic process"/>
    <property type="evidence" value="ECO:0007669"/>
    <property type="project" value="TreeGrafter"/>
</dbReference>
<keyword evidence="4 10" id="KW-0210">Decarboxylase</keyword>
<comment type="cofactor">
    <cofactor evidence="1 8 9">
        <name>pyridoxal 5'-phosphate</name>
        <dbReference type="ChEBI" id="CHEBI:597326"/>
    </cofactor>
</comment>
<protein>
    <recommendedName>
        <fullName evidence="3 10">Glutamate decarboxylase</fullName>
        <ecNumber evidence="3 10">4.1.1.15</ecNumber>
    </recommendedName>
</protein>
<keyword evidence="5 8" id="KW-0663">Pyridoxal phosphate</keyword>